<reference evidence="2" key="1">
    <citation type="submission" date="2019-05" db="EMBL/GenBank/DDBJ databases">
        <authorList>
            <person name="Piombo E."/>
        </authorList>
    </citation>
    <scope>NUCLEOTIDE SEQUENCE</scope>
    <source>
        <strain evidence="2">C2S</strain>
    </source>
</reference>
<protein>
    <submittedName>
        <fullName evidence="2">Uncharacterized protein</fullName>
    </submittedName>
</protein>
<evidence type="ECO:0000256" key="1">
    <source>
        <dbReference type="SAM" id="MobiDB-lite"/>
    </source>
</evidence>
<sequence>MSESISYKDMLSPFSEGRFPQADAPVDPMKTTSRRAELKRFMRWFAPFWKGKINEQWHVAEQKVCEDFARSDHKSISQPWFEYEVDRVVYSHFIKLVEENFKQFLKCDIAGWPWPEISAKDVTTQQDMKSAVYERYLKKQKVAAIAAQKNESAMEGVEGPAAETPSVASKLNPAAPAFDPTAEADTSEQAQTQAVGRGELRRRKEQKTKGLHDSMFSHPRGQQATRGRGAPRGRGGRQPRVHREPSPEDEYEWKEDDQQPSDQNNQSLGSSGPQVTEVAQQDAGTTSPLFAVDTLALTKKGIESSSFAPAVNGPPPMITNETMLENMSNNGSDHQKRKRVWETVYGNTAIREPIVGPFEMKIPDCIPTQVYISEERLAKANNSYLRDVQITFDRQDRRLTVGFAAKQGPGSFPSRMEIVNIWQAVKQWMQEVCSEIPSCLDDVIYRVLRKSTTISDEAYLHSYGHFRDAANIMPARLNEIGRQLPALREQLRPLLSADFARTRAGIEQWLNNKPRPYREIRAATAEWLMTCRSEDEANVIGWCDWAKKHIQTAQGEEGTELK</sequence>
<accession>A0A2H3S3P0</accession>
<feature type="compositionally biased region" description="Basic residues" evidence="1">
    <location>
        <begin position="229"/>
        <end position="240"/>
    </location>
</feature>
<feature type="region of interest" description="Disordered" evidence="1">
    <location>
        <begin position="150"/>
        <end position="283"/>
    </location>
</feature>
<dbReference type="AlphaFoldDB" id="A0A2H3S3P0"/>
<evidence type="ECO:0000313" key="2">
    <source>
        <dbReference type="EMBL" id="VTT72546.1"/>
    </source>
</evidence>
<feature type="compositionally biased region" description="Acidic residues" evidence="1">
    <location>
        <begin position="247"/>
        <end position="259"/>
    </location>
</feature>
<dbReference type="OrthoDB" id="5100351at2759"/>
<dbReference type="Proteomes" id="UP000760494">
    <property type="component" value="Unassembled WGS sequence"/>
</dbReference>
<comment type="caution">
    <text evidence="2">The sequence shown here is derived from an EMBL/GenBank/DDBJ whole genome shotgun (WGS) entry which is preliminary data.</text>
</comment>
<feature type="compositionally biased region" description="Polar residues" evidence="1">
    <location>
        <begin position="268"/>
        <end position="283"/>
    </location>
</feature>
<name>A0A2H3S3P0_FUSFU</name>
<evidence type="ECO:0000313" key="3">
    <source>
        <dbReference type="Proteomes" id="UP000760494"/>
    </source>
</evidence>
<feature type="compositionally biased region" description="Low complexity" evidence="1">
    <location>
        <begin position="219"/>
        <end position="228"/>
    </location>
</feature>
<gene>
    <name evidence="2" type="ORF">C2S_8632</name>
</gene>
<organism evidence="2 3">
    <name type="scientific">Fusarium fujikuroi</name>
    <name type="common">Bakanae and foot rot disease fungus</name>
    <name type="synonym">Gibberella fujikuroi</name>
    <dbReference type="NCBI Taxonomy" id="5127"/>
    <lineage>
        <taxon>Eukaryota</taxon>
        <taxon>Fungi</taxon>
        <taxon>Dikarya</taxon>
        <taxon>Ascomycota</taxon>
        <taxon>Pezizomycotina</taxon>
        <taxon>Sordariomycetes</taxon>
        <taxon>Hypocreomycetidae</taxon>
        <taxon>Hypocreales</taxon>
        <taxon>Nectriaceae</taxon>
        <taxon>Fusarium</taxon>
        <taxon>Fusarium fujikuroi species complex</taxon>
    </lineage>
</organism>
<dbReference type="EMBL" id="CABFJX010000346">
    <property type="protein sequence ID" value="VTT72546.1"/>
    <property type="molecule type" value="Genomic_DNA"/>
</dbReference>
<proteinExistence type="predicted"/>